<dbReference type="InterPro" id="IPR036278">
    <property type="entry name" value="Sialidase_sf"/>
</dbReference>
<protein>
    <submittedName>
        <fullName evidence="2">Exo-alpha-sialidase</fullName>
        <ecNumber evidence="2">3.2.1.18</ecNumber>
    </submittedName>
</protein>
<keyword evidence="3" id="KW-1185">Reference proteome</keyword>
<dbReference type="CDD" id="cd15482">
    <property type="entry name" value="Sialidase_non-viral"/>
    <property type="match status" value="1"/>
</dbReference>
<dbReference type="Gene3D" id="2.120.10.10">
    <property type="match status" value="1"/>
</dbReference>
<comment type="caution">
    <text evidence="2">The sequence shown here is derived from an EMBL/GenBank/DDBJ whole genome shotgun (WGS) entry which is preliminary data.</text>
</comment>
<keyword evidence="2" id="KW-0378">Hydrolase</keyword>
<dbReference type="PANTHER" id="PTHR43752">
    <property type="entry name" value="BNR/ASP-BOX REPEAT FAMILY PROTEIN"/>
    <property type="match status" value="1"/>
</dbReference>
<dbReference type="Proteomes" id="UP001607157">
    <property type="component" value="Unassembled WGS sequence"/>
</dbReference>
<sequence>MAFGAVQIAILALGAVSLGLSAWAIRRDAPLGWEFAQPAAIERGGAPHFETVLDHVPESGIAHSPAIVLTEAGMSVLWFAGSQEAQADVDVVGVDIGPEGALSPVTPRLTSVALGDAFEPRQLVVTLGNTVEREGAAGRLYTTVVSVGGWAMASVAEVEMGADGPRHARKLNLSPLLNRSFLVKSPMVAYADGTHALPAYFEMGGTYGALVRLDGQGRVRDMRRIDGPMKAIQPMIVPLGSERAVAFLRNFDSGSKRLLISRTEDGGRSWETVREMEMPNPSAPVAALGLGGEAILMAVNDDAGDGGILNLVLSEDGGATWRHLRTLEEGGGDARYPMMRALPNGRIALVYSVGAKRGIRAHVFNLAWALGA</sequence>
<dbReference type="SUPFAM" id="SSF50939">
    <property type="entry name" value="Sialidases"/>
    <property type="match status" value="1"/>
</dbReference>
<dbReference type="Pfam" id="PF13088">
    <property type="entry name" value="BNR_2"/>
    <property type="match status" value="1"/>
</dbReference>
<evidence type="ECO:0000313" key="2">
    <source>
        <dbReference type="EMBL" id="MFH0255221.1"/>
    </source>
</evidence>
<reference evidence="2 3" key="1">
    <citation type="submission" date="2024-10" db="EMBL/GenBank/DDBJ databases">
        <authorList>
            <person name="Yang X.-N."/>
        </authorList>
    </citation>
    <scope>NUCLEOTIDE SEQUENCE [LARGE SCALE GENOMIC DNA]</scope>
    <source>
        <strain evidence="2 3">CAU 1059</strain>
    </source>
</reference>
<evidence type="ECO:0000313" key="3">
    <source>
        <dbReference type="Proteomes" id="UP001607157"/>
    </source>
</evidence>
<accession>A0ABW7IAM0</accession>
<dbReference type="EC" id="3.2.1.18" evidence="2"/>
<dbReference type="GO" id="GO:0004308">
    <property type="term" value="F:exo-alpha-sialidase activity"/>
    <property type="evidence" value="ECO:0007669"/>
    <property type="project" value="UniProtKB-EC"/>
</dbReference>
<name>A0ABW7IAM0_9RHOB</name>
<keyword evidence="2" id="KW-0326">Glycosidase</keyword>
<gene>
    <name evidence="2" type="ORF">ACGRVM_15045</name>
</gene>
<proteinExistence type="predicted"/>
<dbReference type="RefSeq" id="WP_377172967.1">
    <property type="nucleotide sequence ID" value="NZ_JBHTJC010000006.1"/>
</dbReference>
<evidence type="ECO:0000259" key="1">
    <source>
        <dbReference type="Pfam" id="PF13088"/>
    </source>
</evidence>
<dbReference type="InterPro" id="IPR011040">
    <property type="entry name" value="Sialidase"/>
</dbReference>
<dbReference type="EMBL" id="JBIHMM010000005">
    <property type="protein sequence ID" value="MFH0255221.1"/>
    <property type="molecule type" value="Genomic_DNA"/>
</dbReference>
<feature type="domain" description="Sialidase" evidence="1">
    <location>
        <begin position="76"/>
        <end position="347"/>
    </location>
</feature>
<dbReference type="PANTHER" id="PTHR43752:SF2">
    <property type="entry name" value="BNR_ASP-BOX REPEAT FAMILY PROTEIN"/>
    <property type="match status" value="1"/>
</dbReference>
<organism evidence="2 3">
    <name type="scientific">Roseovarius aquimarinus</name>
    <dbReference type="NCBI Taxonomy" id="1229156"/>
    <lineage>
        <taxon>Bacteria</taxon>
        <taxon>Pseudomonadati</taxon>
        <taxon>Pseudomonadota</taxon>
        <taxon>Alphaproteobacteria</taxon>
        <taxon>Rhodobacterales</taxon>
        <taxon>Roseobacteraceae</taxon>
        <taxon>Roseovarius</taxon>
    </lineage>
</organism>